<evidence type="ECO:0000256" key="4">
    <source>
        <dbReference type="ARBA" id="ARBA00022475"/>
    </source>
</evidence>
<name>A0AAW9HSN5_9ACTO</name>
<dbReference type="RefSeq" id="WP_040942768.1">
    <property type="nucleotide sequence ID" value="NZ_JAWNGC010000002.1"/>
</dbReference>
<dbReference type="PROSITE" id="PS50893">
    <property type="entry name" value="ABC_TRANSPORTER_2"/>
    <property type="match status" value="2"/>
</dbReference>
<comment type="similarity">
    <text evidence="2">Belongs to the ABC transporter superfamily.</text>
</comment>
<feature type="domain" description="ABC transporter" evidence="11">
    <location>
        <begin position="6"/>
        <end position="243"/>
    </location>
</feature>
<dbReference type="Proteomes" id="UP001281731">
    <property type="component" value="Unassembled WGS sequence"/>
</dbReference>
<dbReference type="InterPro" id="IPR003593">
    <property type="entry name" value="AAA+_ATPase"/>
</dbReference>
<dbReference type="InterPro" id="IPR017871">
    <property type="entry name" value="ABC_transporter-like_CS"/>
</dbReference>
<dbReference type="Pfam" id="PF00005">
    <property type="entry name" value="ABC_tran"/>
    <property type="match status" value="2"/>
</dbReference>
<gene>
    <name evidence="12" type="ORF">R6G80_02835</name>
</gene>
<comment type="caution">
    <text evidence="12">The sequence shown here is derived from an EMBL/GenBank/DDBJ whole genome shotgun (WGS) entry which is preliminary data.</text>
</comment>
<evidence type="ECO:0000256" key="1">
    <source>
        <dbReference type="ARBA" id="ARBA00004202"/>
    </source>
</evidence>
<dbReference type="Gene3D" id="3.40.50.300">
    <property type="entry name" value="P-loop containing nucleotide triphosphate hydrolases"/>
    <property type="match status" value="2"/>
</dbReference>
<keyword evidence="4" id="KW-1003">Cell membrane</keyword>
<dbReference type="InterPro" id="IPR003439">
    <property type="entry name" value="ABC_transporter-like_ATP-bd"/>
</dbReference>
<accession>A0AAW9HSN5</accession>
<evidence type="ECO:0000256" key="9">
    <source>
        <dbReference type="ARBA" id="ARBA00023136"/>
    </source>
</evidence>
<dbReference type="InterPro" id="IPR015856">
    <property type="entry name" value="ABC_transpr_CbiO/EcfA_su"/>
</dbReference>
<dbReference type="PANTHER" id="PTHR43553">
    <property type="entry name" value="HEAVY METAL TRANSPORTER"/>
    <property type="match status" value="1"/>
</dbReference>
<keyword evidence="7 12" id="KW-0067">ATP-binding</keyword>
<dbReference type="AlphaFoldDB" id="A0AAW9HSN5"/>
<dbReference type="GO" id="GO:0016887">
    <property type="term" value="F:ATP hydrolysis activity"/>
    <property type="evidence" value="ECO:0007669"/>
    <property type="project" value="InterPro"/>
</dbReference>
<evidence type="ECO:0000256" key="8">
    <source>
        <dbReference type="ARBA" id="ARBA00022967"/>
    </source>
</evidence>
<keyword evidence="3" id="KW-0813">Transport</keyword>
<keyword evidence="8" id="KW-1278">Translocase</keyword>
<dbReference type="SMART" id="SM00382">
    <property type="entry name" value="AAA"/>
    <property type="match status" value="2"/>
</dbReference>
<keyword evidence="5" id="KW-0677">Repeat</keyword>
<evidence type="ECO:0000256" key="3">
    <source>
        <dbReference type="ARBA" id="ARBA00022448"/>
    </source>
</evidence>
<evidence type="ECO:0000259" key="11">
    <source>
        <dbReference type="PROSITE" id="PS50893"/>
    </source>
</evidence>
<proteinExistence type="inferred from homology"/>
<keyword evidence="9" id="KW-0472">Membrane</keyword>
<dbReference type="InterPro" id="IPR050095">
    <property type="entry name" value="ECF_ABC_transporter_ATP-bd"/>
</dbReference>
<organism evidence="12 13">
    <name type="scientific">Actinotignum urinale</name>
    <dbReference type="NCBI Taxonomy" id="190146"/>
    <lineage>
        <taxon>Bacteria</taxon>
        <taxon>Bacillati</taxon>
        <taxon>Actinomycetota</taxon>
        <taxon>Actinomycetes</taxon>
        <taxon>Actinomycetales</taxon>
        <taxon>Actinomycetaceae</taxon>
        <taxon>Actinotignum</taxon>
    </lineage>
</organism>
<dbReference type="CDD" id="cd03225">
    <property type="entry name" value="ABC_cobalt_CbiO_domain1"/>
    <property type="match status" value="1"/>
</dbReference>
<evidence type="ECO:0000256" key="2">
    <source>
        <dbReference type="ARBA" id="ARBA00005417"/>
    </source>
</evidence>
<feature type="domain" description="ABC transporter" evidence="11">
    <location>
        <begin position="261"/>
        <end position="482"/>
    </location>
</feature>
<evidence type="ECO:0000313" key="12">
    <source>
        <dbReference type="EMBL" id="MDY5154663.1"/>
    </source>
</evidence>
<comment type="function">
    <text evidence="10">Probably part of an ABC transporter complex. Responsible for energy coupling to the transport system.</text>
</comment>
<dbReference type="GO" id="GO:0042626">
    <property type="term" value="F:ATPase-coupled transmembrane transporter activity"/>
    <property type="evidence" value="ECO:0007669"/>
    <property type="project" value="TreeGrafter"/>
</dbReference>
<evidence type="ECO:0000256" key="7">
    <source>
        <dbReference type="ARBA" id="ARBA00022840"/>
    </source>
</evidence>
<dbReference type="PANTHER" id="PTHR43553:SF23">
    <property type="entry name" value="ABC TRANSPORTER ATP-BINDING COMPONENT"/>
    <property type="match status" value="1"/>
</dbReference>
<comment type="subcellular location">
    <subcellularLocation>
        <location evidence="1">Cell membrane</location>
        <topology evidence="1">Peripheral membrane protein</topology>
    </subcellularLocation>
</comment>
<dbReference type="GO" id="GO:0043190">
    <property type="term" value="C:ATP-binding cassette (ABC) transporter complex"/>
    <property type="evidence" value="ECO:0007669"/>
    <property type="project" value="TreeGrafter"/>
</dbReference>
<dbReference type="EMBL" id="JAWNGC010000002">
    <property type="protein sequence ID" value="MDY5154663.1"/>
    <property type="molecule type" value="Genomic_DNA"/>
</dbReference>
<dbReference type="GO" id="GO:0005524">
    <property type="term" value="F:ATP binding"/>
    <property type="evidence" value="ECO:0007669"/>
    <property type="project" value="UniProtKB-KW"/>
</dbReference>
<protein>
    <submittedName>
        <fullName evidence="12">ABC transporter ATP-binding protein</fullName>
    </submittedName>
</protein>
<dbReference type="SUPFAM" id="SSF52540">
    <property type="entry name" value="P-loop containing nucleoside triphosphate hydrolases"/>
    <property type="match status" value="2"/>
</dbReference>
<evidence type="ECO:0000256" key="5">
    <source>
        <dbReference type="ARBA" id="ARBA00022737"/>
    </source>
</evidence>
<sequence length="482" mass="54240">MDIMKVNIERFTYQGEEKSSLHAIHFAIAPGKLVVLTGNSGCGKTTLTRVMNGLIPDQYEGTLDGKVTLLDQNLHDFKTGTLAKVIGNVFQNPSDQFFTRKAEDEVALVGENLGMPQAELRKRVKKAFEYMSIAHLMDKNLNELSGGEKQRVAIASTLVYDTKIIFFDEPSASLDQEGIRDLQGILKLLKASGRTIIIAEHRLYFLEDLYDKLYVMKDGTFIKEFDAGELKSSDCKDLGLRAIDFSALVPHNTTKTGERVFSAKDVHVSVGKKELISNLSFDLHSDEIMGIVGTNGIGKSSLGRVLCGLAGKKQDISWGKTQRERLKNAYYMMQDVDYQLFFDTVENEALANGKKISDAYLAEVSWIIKHIDLWNKRSEHPQNLSGGQKQRLALANAFLSEKQILILDEPTSGLDYMHMDKIAELIFELAKGRPTLIITHDIELLLKVCRTVLLIKQDGYEKLDLQTAEYHKLISYFDQMMK</sequence>
<keyword evidence="6" id="KW-0547">Nucleotide-binding</keyword>
<reference evidence="12" key="1">
    <citation type="submission" date="2023-10" db="EMBL/GenBank/DDBJ databases">
        <title>Whole Genome based description of the genera Actinobaculum and Actinotignum reveals a complex phylogenetic relationship within the species included in the genus Actinotignum.</title>
        <authorList>
            <person name="Jensen C.S."/>
            <person name="Dargis R."/>
            <person name="Kemp M."/>
            <person name="Christensen J.J."/>
        </authorList>
    </citation>
    <scope>NUCLEOTIDE SEQUENCE</scope>
    <source>
        <strain evidence="12">SLA_B511</strain>
    </source>
</reference>
<dbReference type="InterPro" id="IPR027417">
    <property type="entry name" value="P-loop_NTPase"/>
</dbReference>
<dbReference type="PROSITE" id="PS00211">
    <property type="entry name" value="ABC_TRANSPORTER_1"/>
    <property type="match status" value="2"/>
</dbReference>
<evidence type="ECO:0000256" key="10">
    <source>
        <dbReference type="ARBA" id="ARBA00025157"/>
    </source>
</evidence>
<evidence type="ECO:0000313" key="13">
    <source>
        <dbReference type="Proteomes" id="UP001281731"/>
    </source>
</evidence>
<evidence type="ECO:0000256" key="6">
    <source>
        <dbReference type="ARBA" id="ARBA00022741"/>
    </source>
</evidence>